<dbReference type="GO" id="GO:0015288">
    <property type="term" value="F:porin activity"/>
    <property type="evidence" value="ECO:0007669"/>
    <property type="project" value="TreeGrafter"/>
</dbReference>
<evidence type="ECO:0000256" key="2">
    <source>
        <dbReference type="ARBA" id="ARBA00022448"/>
    </source>
</evidence>
<keyword evidence="3" id="KW-1134">Transmembrane beta strand</keyword>
<dbReference type="GO" id="GO:0009279">
    <property type="term" value="C:cell outer membrane"/>
    <property type="evidence" value="ECO:0007669"/>
    <property type="project" value="UniProtKB-SubCell"/>
</dbReference>
<dbReference type="PANTHER" id="PTHR30026:SF20">
    <property type="entry name" value="OUTER MEMBRANE PROTEIN TOLC"/>
    <property type="match status" value="1"/>
</dbReference>
<proteinExistence type="predicted"/>
<keyword evidence="4" id="KW-0812">Transmembrane</keyword>
<evidence type="ECO:0000256" key="1">
    <source>
        <dbReference type="ARBA" id="ARBA00004442"/>
    </source>
</evidence>
<keyword evidence="5" id="KW-0472">Membrane</keyword>
<name>A0A5J4SKA3_9ZZZZ</name>
<dbReference type="GO" id="GO:1990281">
    <property type="term" value="C:efflux pump complex"/>
    <property type="evidence" value="ECO:0007669"/>
    <property type="project" value="TreeGrafter"/>
</dbReference>
<comment type="subcellular location">
    <subcellularLocation>
        <location evidence="1">Cell outer membrane</location>
    </subcellularLocation>
</comment>
<keyword evidence="6" id="KW-0998">Cell outer membrane</keyword>
<comment type="caution">
    <text evidence="7">The sequence shown here is derived from an EMBL/GenBank/DDBJ whole genome shotgun (WGS) entry which is preliminary data.</text>
</comment>
<evidence type="ECO:0000256" key="3">
    <source>
        <dbReference type="ARBA" id="ARBA00022452"/>
    </source>
</evidence>
<dbReference type="GO" id="GO:0015562">
    <property type="term" value="F:efflux transmembrane transporter activity"/>
    <property type="evidence" value="ECO:0007669"/>
    <property type="project" value="InterPro"/>
</dbReference>
<dbReference type="Pfam" id="PF02321">
    <property type="entry name" value="OEP"/>
    <property type="match status" value="2"/>
</dbReference>
<evidence type="ECO:0000256" key="4">
    <source>
        <dbReference type="ARBA" id="ARBA00022692"/>
    </source>
</evidence>
<dbReference type="EMBL" id="SNRY01000156">
    <property type="protein sequence ID" value="KAA6345791.1"/>
    <property type="molecule type" value="Genomic_DNA"/>
</dbReference>
<organism evidence="7">
    <name type="scientific">termite gut metagenome</name>
    <dbReference type="NCBI Taxonomy" id="433724"/>
    <lineage>
        <taxon>unclassified sequences</taxon>
        <taxon>metagenomes</taxon>
        <taxon>organismal metagenomes</taxon>
    </lineage>
</organism>
<evidence type="ECO:0000256" key="5">
    <source>
        <dbReference type="ARBA" id="ARBA00023136"/>
    </source>
</evidence>
<evidence type="ECO:0000256" key="6">
    <source>
        <dbReference type="ARBA" id="ARBA00023237"/>
    </source>
</evidence>
<gene>
    <name evidence="7" type="ORF">EZS27_006677</name>
</gene>
<evidence type="ECO:0000313" key="7">
    <source>
        <dbReference type="EMBL" id="KAA6345791.1"/>
    </source>
</evidence>
<dbReference type="PANTHER" id="PTHR30026">
    <property type="entry name" value="OUTER MEMBRANE PROTEIN TOLC"/>
    <property type="match status" value="1"/>
</dbReference>
<dbReference type="SUPFAM" id="SSF56954">
    <property type="entry name" value="Outer membrane efflux proteins (OEP)"/>
    <property type="match status" value="1"/>
</dbReference>
<sequence length="442" mass="49498">MIMKKNRIALTLILAGVFPLTGQTQESWTLRQCVEYAIANNIAIRQTANSVIQNETELNTSKWMRLPDLNGSTNQNFSWGRATSPIDNTYTDTNNSNTNFSLSTNVPLFTGFQIPNQYELSKLNLKAAIEDLNKAKDDMALNVASAYMQVLFNQELSKVADNQVSLSREQVNRMAQLSELGKASPAQVAEAKARLAQDELSAVQADNNYRLALLDLSQLLELPSPEGFTIALPDAEPEFVPLIAPDEVYEQAALSKPAILAAQYRLEGSQKSIRIAQSGYYPQLSFSAGLSTSFYTMNGQSGSSFSSQMENNLNRYLGFNLSIPLFNRFTTRNRVRLAQLQQTQFSLQVDNIKKTLYKEIQQAWYSALAAESKYKSSSAAVAANEETFHLTGEKFENGKATSIEYNEAKFNLMRAQSDRIQAKYEYLFRTKVLDFYKGVPIQ</sequence>
<dbReference type="Gene3D" id="1.20.1600.10">
    <property type="entry name" value="Outer membrane efflux proteins (OEP)"/>
    <property type="match status" value="1"/>
</dbReference>
<dbReference type="InterPro" id="IPR051906">
    <property type="entry name" value="TolC-like"/>
</dbReference>
<keyword evidence="2" id="KW-0813">Transport</keyword>
<reference evidence="7" key="1">
    <citation type="submission" date="2019-03" db="EMBL/GenBank/DDBJ databases">
        <title>Single cell metagenomics reveals metabolic interactions within the superorganism composed of flagellate Streblomastix strix and complex community of Bacteroidetes bacteria on its surface.</title>
        <authorList>
            <person name="Treitli S.C."/>
            <person name="Kolisko M."/>
            <person name="Husnik F."/>
            <person name="Keeling P."/>
            <person name="Hampl V."/>
        </authorList>
    </citation>
    <scope>NUCLEOTIDE SEQUENCE</scope>
    <source>
        <strain evidence="7">STM</strain>
    </source>
</reference>
<dbReference type="AlphaFoldDB" id="A0A5J4SKA3"/>
<dbReference type="InterPro" id="IPR003423">
    <property type="entry name" value="OMP_efflux"/>
</dbReference>
<protein>
    <submittedName>
        <fullName evidence="7">Outer membrane efflux protein BepC</fullName>
    </submittedName>
</protein>
<accession>A0A5J4SKA3</accession>